<sequence length="588" mass="66322">MKGSVCTSWEQWQEWLEQHETTYTTLPVLARVDLADGHGLPSSWEEAWRAEEPYSILLESGKSGRYTYLGRRPSAVLRGKGDSAELLERGVAGGYEPVRRIEADPLEAVRHWMEGWRGPRIAGGPKWTGGSAGFWSYDVARSIERLPELAEDDLRLPDYLFLRLDEVWIYDRQEACLYAAVHRAVDSQHMSSHRSLGAVRGAEALDPTEAGEQQSSLPLEASSKLSAAKELYDAAAERAQEMLREWADWAEAAEANGLTASRRGLLERSEATGVLPFPDVPENVSSPFQQEQYQAAVSAIREYIAAGDVFQVNLSLRQQKDTDSSPEELYEWLRLINPSPYMGLLRAPDFQLVSASPELLVEMSDGKLYTRPIAGTRRRGRTTEEDASLERELRENEKETAEHIMLVDLERNDLGRVSRYGSVRVEELMVVERYSHVMHLVSQVNGELADGLDAYDVIRAVFPGGTITGAPKVRTMEIIEELEPTRRGPYTGSMGWIDYSGDMEFNIIIRTMAIRDHTVHIQAGAGIVIDSDPEREYRESQSKARALWRAFHYAELHRSRSNHIEAAGDEEIIHTDRGLSHDFSHRQL</sequence>
<dbReference type="Pfam" id="PF00425">
    <property type="entry name" value="Chorismate_bind"/>
    <property type="match status" value="1"/>
</dbReference>
<name>A0A229NXX3_9BACL</name>
<comment type="caution">
    <text evidence="3">The sequence shown here is derived from an EMBL/GenBank/DDBJ whole genome shotgun (WGS) entry which is preliminary data.</text>
</comment>
<evidence type="ECO:0000313" key="3">
    <source>
        <dbReference type="EMBL" id="OXM14595.1"/>
    </source>
</evidence>
<feature type="domain" description="Chorismate-utilising enzyme C-terminal" evidence="1">
    <location>
        <begin position="290"/>
        <end position="543"/>
    </location>
</feature>
<dbReference type="AlphaFoldDB" id="A0A229NXX3"/>
<proteinExistence type="predicted"/>
<evidence type="ECO:0000259" key="1">
    <source>
        <dbReference type="Pfam" id="PF00425"/>
    </source>
</evidence>
<dbReference type="InterPro" id="IPR015890">
    <property type="entry name" value="Chorismate_C"/>
</dbReference>
<feature type="domain" description="Anthranilate synthase component I N-terminal" evidence="2">
    <location>
        <begin position="51"/>
        <end position="178"/>
    </location>
</feature>
<dbReference type="InterPro" id="IPR005801">
    <property type="entry name" value="ADC_synthase"/>
</dbReference>
<dbReference type="PRINTS" id="PR00095">
    <property type="entry name" value="ANTSNTHASEI"/>
</dbReference>
<evidence type="ECO:0000313" key="4">
    <source>
        <dbReference type="Proteomes" id="UP000215145"/>
    </source>
</evidence>
<dbReference type="PANTHER" id="PTHR11236">
    <property type="entry name" value="AMINOBENZOATE/ANTHRANILATE SYNTHASE"/>
    <property type="match status" value="1"/>
</dbReference>
<dbReference type="InterPro" id="IPR019999">
    <property type="entry name" value="Anth_synth_I-like"/>
</dbReference>
<gene>
    <name evidence="3" type="ORF">CGZ75_16840</name>
</gene>
<dbReference type="EMBL" id="NMUQ01000002">
    <property type="protein sequence ID" value="OXM14595.1"/>
    <property type="molecule type" value="Genomic_DNA"/>
</dbReference>
<protein>
    <submittedName>
        <fullName evidence="3">Anthranilate synthase component I</fullName>
    </submittedName>
</protein>
<reference evidence="3 4" key="1">
    <citation type="submission" date="2017-07" db="EMBL/GenBank/DDBJ databases">
        <title>Paenibacillus herberti R33 genome sequencing and assembly.</title>
        <authorList>
            <person name="Su W."/>
        </authorList>
    </citation>
    <scope>NUCLEOTIDE SEQUENCE [LARGE SCALE GENOMIC DNA]</scope>
    <source>
        <strain evidence="3 4">R33</strain>
    </source>
</reference>
<organism evidence="3 4">
    <name type="scientific">Paenibacillus herberti</name>
    <dbReference type="NCBI Taxonomy" id="1619309"/>
    <lineage>
        <taxon>Bacteria</taxon>
        <taxon>Bacillati</taxon>
        <taxon>Bacillota</taxon>
        <taxon>Bacilli</taxon>
        <taxon>Bacillales</taxon>
        <taxon>Paenibacillaceae</taxon>
        <taxon>Paenibacillus</taxon>
    </lineage>
</organism>
<dbReference type="Gene3D" id="3.60.120.10">
    <property type="entry name" value="Anthranilate synthase"/>
    <property type="match status" value="1"/>
</dbReference>
<dbReference type="PANTHER" id="PTHR11236:SF9">
    <property type="entry name" value="ANTHRANILATE SYNTHASE COMPONENT 1"/>
    <property type="match status" value="1"/>
</dbReference>
<dbReference type="GO" id="GO:0000162">
    <property type="term" value="P:L-tryptophan biosynthetic process"/>
    <property type="evidence" value="ECO:0007669"/>
    <property type="project" value="TreeGrafter"/>
</dbReference>
<dbReference type="RefSeq" id="WP_089525412.1">
    <property type="nucleotide sequence ID" value="NZ_NMUQ01000002.1"/>
</dbReference>
<dbReference type="SUPFAM" id="SSF56322">
    <property type="entry name" value="ADC synthase"/>
    <property type="match status" value="1"/>
</dbReference>
<accession>A0A229NXX3</accession>
<dbReference type="Pfam" id="PF04715">
    <property type="entry name" value="Anth_synt_I_N"/>
    <property type="match status" value="1"/>
</dbReference>
<dbReference type="OrthoDB" id="9803598at2"/>
<keyword evidence="4" id="KW-1185">Reference proteome</keyword>
<dbReference type="InterPro" id="IPR006805">
    <property type="entry name" value="Anth_synth_I_N"/>
</dbReference>
<dbReference type="Proteomes" id="UP000215145">
    <property type="component" value="Unassembled WGS sequence"/>
</dbReference>
<evidence type="ECO:0000259" key="2">
    <source>
        <dbReference type="Pfam" id="PF04715"/>
    </source>
</evidence>